<dbReference type="SUPFAM" id="SSF50923">
    <property type="entry name" value="Hemopexin-like domain"/>
    <property type="match status" value="1"/>
</dbReference>
<dbReference type="Proteomes" id="UP000050761">
    <property type="component" value="Unassembled WGS sequence"/>
</dbReference>
<dbReference type="EMBL" id="UZAH01026728">
    <property type="protein sequence ID" value="VDO84663.1"/>
    <property type="molecule type" value="Genomic_DNA"/>
</dbReference>
<evidence type="ECO:0000256" key="1">
    <source>
        <dbReference type="SAM" id="MobiDB-lite"/>
    </source>
</evidence>
<sequence length="240" mass="26758">MRLLVVPCLIVTVEAGLFDFFFGNKNKESTPIHETRPDAGELPGSNANPNLGDEVEIPSSGSNSHVGKYSYLFSNERVYVILNDRVQSSAAIRDVFLSGPRTVNAAVYDAEKLFIVLIEERTVYAYKQVGGSKFVLDSAFPKQLPENVFTPNGAMRWHDTRQMLLSNGGKFALYDEYWNKSLMTARAADYFEGLPENIRGVSSWESGEAKMFTKNLVFNYRVSQKSTTGDGIPVSSFLHC</sequence>
<dbReference type="WBParaSite" id="HPBE_0001033201-mRNA-1">
    <property type="protein sequence ID" value="HPBE_0001033201-mRNA-1"/>
    <property type="gene ID" value="HPBE_0001033201"/>
</dbReference>
<reference evidence="5" key="2">
    <citation type="submission" date="2019-09" db="UniProtKB">
        <authorList>
            <consortium name="WormBaseParasite"/>
        </authorList>
    </citation>
    <scope>IDENTIFICATION</scope>
</reference>
<proteinExistence type="predicted"/>
<feature type="chain" id="PRO_5044596596" evidence="2">
    <location>
        <begin position="16"/>
        <end position="240"/>
    </location>
</feature>
<reference evidence="3 4" key="1">
    <citation type="submission" date="2018-11" db="EMBL/GenBank/DDBJ databases">
        <authorList>
            <consortium name="Pathogen Informatics"/>
        </authorList>
    </citation>
    <scope>NUCLEOTIDE SEQUENCE [LARGE SCALE GENOMIC DNA]</scope>
</reference>
<evidence type="ECO:0000313" key="3">
    <source>
        <dbReference type="EMBL" id="VDO84663.1"/>
    </source>
</evidence>
<name>A0A3P8A1H1_HELPZ</name>
<dbReference type="OrthoDB" id="5786323at2759"/>
<keyword evidence="2" id="KW-0732">Signal</keyword>
<dbReference type="Gene3D" id="2.110.10.10">
    <property type="entry name" value="Hemopexin-like domain"/>
    <property type="match status" value="1"/>
</dbReference>
<evidence type="ECO:0000313" key="4">
    <source>
        <dbReference type="Proteomes" id="UP000050761"/>
    </source>
</evidence>
<dbReference type="AlphaFoldDB" id="A0A3P8A1H1"/>
<evidence type="ECO:0000313" key="5">
    <source>
        <dbReference type="WBParaSite" id="HPBE_0001033201-mRNA-1"/>
    </source>
</evidence>
<protein>
    <submittedName>
        <fullName evidence="5">DPPIV_N domain-containing protein</fullName>
    </submittedName>
</protein>
<accession>A0A3P8A1H1</accession>
<organism evidence="3">
    <name type="scientific">Heligmosomoides polygyrus</name>
    <name type="common">Parasitic roundworm</name>
    <dbReference type="NCBI Taxonomy" id="6339"/>
    <lineage>
        <taxon>Eukaryota</taxon>
        <taxon>Metazoa</taxon>
        <taxon>Ecdysozoa</taxon>
        <taxon>Nematoda</taxon>
        <taxon>Chromadorea</taxon>
        <taxon>Rhabditida</taxon>
        <taxon>Rhabditina</taxon>
        <taxon>Rhabditomorpha</taxon>
        <taxon>Strongyloidea</taxon>
        <taxon>Heligmosomidae</taxon>
        <taxon>Heligmosomoides</taxon>
    </lineage>
</organism>
<evidence type="ECO:0000256" key="2">
    <source>
        <dbReference type="SAM" id="SignalP"/>
    </source>
</evidence>
<feature type="region of interest" description="Disordered" evidence="1">
    <location>
        <begin position="31"/>
        <end position="52"/>
    </location>
</feature>
<gene>
    <name evidence="3" type="ORF">HPBE_LOCUS10333</name>
</gene>
<feature type="signal peptide" evidence="2">
    <location>
        <begin position="1"/>
        <end position="15"/>
    </location>
</feature>
<dbReference type="InterPro" id="IPR036375">
    <property type="entry name" value="Hemopexin-like_dom_sf"/>
</dbReference>
<keyword evidence="4" id="KW-1185">Reference proteome</keyword>